<dbReference type="HOGENOM" id="CLU_232499_0_0_1"/>
<dbReference type="RefSeq" id="XP_007603795.1">
    <property type="nucleotide sequence ID" value="XM_007603733.1"/>
</dbReference>
<reference evidence="3" key="1">
    <citation type="submission" date="2011-05" db="EMBL/GenBank/DDBJ databases">
        <title>The genome sequence of Vittaforma corneae strain ATCC 50505.</title>
        <authorList>
            <consortium name="The Broad Institute Genome Sequencing Platform"/>
            <person name="Cuomo C."/>
            <person name="Didier E."/>
            <person name="Bowers L."/>
            <person name="Young S.K."/>
            <person name="Zeng Q."/>
            <person name="Gargeya S."/>
            <person name="Fitzgerald M."/>
            <person name="Haas B."/>
            <person name="Abouelleil A."/>
            <person name="Alvarado L."/>
            <person name="Arachchi H.M."/>
            <person name="Berlin A."/>
            <person name="Chapman S.B."/>
            <person name="Gearin G."/>
            <person name="Goldberg J."/>
            <person name="Griggs A."/>
            <person name="Gujja S."/>
            <person name="Hansen M."/>
            <person name="Heiman D."/>
            <person name="Howarth C."/>
            <person name="Larimer J."/>
            <person name="Lui A."/>
            <person name="MacDonald P.J.P."/>
            <person name="McCowen C."/>
            <person name="Montmayeur A."/>
            <person name="Murphy C."/>
            <person name="Neiman D."/>
            <person name="Pearson M."/>
            <person name="Priest M."/>
            <person name="Roberts A."/>
            <person name="Saif S."/>
            <person name="Shea T."/>
            <person name="Sisk P."/>
            <person name="Stolte C."/>
            <person name="Sykes S."/>
            <person name="Wortman J."/>
            <person name="Nusbaum C."/>
            <person name="Birren B."/>
        </authorList>
    </citation>
    <scope>NUCLEOTIDE SEQUENCE [LARGE SCALE GENOMIC DNA]</scope>
    <source>
        <strain evidence="3">ATCC 50505</strain>
    </source>
</reference>
<dbReference type="GO" id="GO:0003723">
    <property type="term" value="F:RNA binding"/>
    <property type="evidence" value="ECO:0007669"/>
    <property type="project" value="UniProtKB-KW"/>
</dbReference>
<dbReference type="GO" id="GO:0003968">
    <property type="term" value="F:RNA-directed RNA polymerase activity"/>
    <property type="evidence" value="ECO:0007669"/>
    <property type="project" value="UniProtKB-KW"/>
</dbReference>
<dbReference type="GO" id="GO:0030422">
    <property type="term" value="P:siRNA processing"/>
    <property type="evidence" value="ECO:0007669"/>
    <property type="project" value="TreeGrafter"/>
</dbReference>
<dbReference type="GO" id="GO:0031380">
    <property type="term" value="C:nuclear RNA-directed RNA polymerase complex"/>
    <property type="evidence" value="ECO:0007669"/>
    <property type="project" value="TreeGrafter"/>
</dbReference>
<dbReference type="EMBL" id="JH370131">
    <property type="protein sequence ID" value="ELA42590.1"/>
    <property type="molecule type" value="Genomic_DNA"/>
</dbReference>
<proteinExistence type="predicted"/>
<gene>
    <name evidence="2" type="ORF">VICG_00342</name>
</gene>
<name>L2GQ38_VITCO</name>
<dbReference type="Proteomes" id="UP000011082">
    <property type="component" value="Unassembled WGS sequence"/>
</dbReference>
<dbReference type="PANTHER" id="PTHR23079">
    <property type="entry name" value="RNA-DEPENDENT RNA POLYMERASE"/>
    <property type="match status" value="1"/>
</dbReference>
<dbReference type="VEuPathDB" id="MicrosporidiaDB:VICG_00342"/>
<evidence type="ECO:0000313" key="2">
    <source>
        <dbReference type="EMBL" id="ELA42590.1"/>
    </source>
</evidence>
<dbReference type="InterPro" id="IPR007855">
    <property type="entry name" value="RDRP"/>
</dbReference>
<sequence>MDKNGLRDSFTVEILNRLQDIPPIPLDYIRRILMRDHLLYIPSKDIRTQLLNEWLTYSHANIVVTNSINSDIRQNTSIAHLKTNLTEQMLEESKQTTFIMSYNEFLEQSRHLKNLSITKGNYTFIFEDVKDSEEINQTISDQIVVNSILKFYITDSPSLFISYLEECSKPLCCYVNNIFVMKSAYKSIMENASFFYFDDSENQRNALMKVIVQFNRTDQELAQFLIQRDIFHYLLFEDEYDLNENAKYILKEEKAISGKIQCLIKILEFSKGSNILIYFDSDIDEYIIYELIMLISKPTHREDHINKHLIKNRRMQIYQAIKKGLSNSSRFYISDRILNQSKISLNIHSTRDIQMNREISCNIIFFDFRLFTTQDFKIFMVPESMKISLKTMIVDDSNIGKIYSQYLKKAQSNHATHIDKSTKSYKFEVLSESIDSIKDCIKGKDFILSVDKVDSKTFITARCSIGKIVTCFNLFNIIKEPIIIPRLSTSKQQLILFSDSIELCTITSLKSLCNSKVIHSNGYFVLSDKRLIFYSFSSERNLMLEIETEDVEDFILLSYKRGTGRSKILKTKNFSTKNEKIQGAFENDDEVGTVIKEYLALIDQQEITKEYIIVSFCLRNRPRVYTTEHSNEIASNILNSTDISEKCAFFSTLEWRRLAIDNFNDHEERFDLRIAIPCFQDLPVGSINDFLFSVKEVRLDSLENGSRSEQLSIILKNCWRNTLLKILFEYPARIVATDLVRMTSTISLKNILERFYEYDFSFFYPMACLISRKGRFLLSKITNSDLEYISSQYLPKYCESLDRTLNTRFRPINFRVNIGTKDVKNSIVGNKNRVMIRIAILTPLSVIFNYETTSESNRVLNNFDPDKFCKVVIREENGKDRFMADLAKNTDGVYDYFRRVMLNGFVIGLRKYFFLAMTTSQLKIHGSWFITPYEHDDMVIGADYIKSWIGNFHKIKNIGKYAIRIGLALSSTTPTYPFNDFVEVDDIQKNSYCFTDGIGLITKKWAHNISNILGLGFIPSAFQIRFGGYKGVIAVHPWMDEQKNFEEWLTVNSNIVRGYGKYSNINSLLYSNTSSNDAVNSFHQIVASFKQLGTPDLIVRKSMNKFDSSYRTLEIIAVSKSSSFYLNRQIILILEGLGVPIQIFIDLQDKYIQNMLSKLSQDFTLFIKKYVNTTMNISTDLPFYRKLQSPILSKVFEELNTKSKILIGQGRSAIGVLDELGILEEDQIFCMFQKDVDESMENLKDYGSYIVPNCYCIVAKNPVMHPGDIRVVKCVDAPKLHYLKNVIVFSKKGSRPIFNQCSGSDLDGDIFLVSWCKALIPKATFKPYNYINTCALIKDKVLLSDIVNFYIRHMKFYQLGQIAHSYLAMSDKFSIFNEKSLRLSDIFNKNIDYVKTGHITSIPEDLIPTEYPDFMERSPSYYSTKAIGHLYRRSTFDLSGINFCECHNCTMKEIQEQPRWKRFLLLGAGVKTRETPRNIPFSEEYLSIYENYVSDIRILMDKTQTKTEEDLFCHNFEDDSNLKLELKGVISKYTEILKNKEALKMSKICECKNFNGILALCGDSYKLKSMMKRGIIKNGTSNFIFNSKIYLSYHEESSSLKSSLAEDKQIREFYENRLDCESITIHCDRSNYESFVESLDFKRKDIFKDLFNLIILSGLFRLDQIDNIINLLTNLNKAMKDATIQELLRVAIPNSNNVLFKILCLLPLDFSLIKKSMLLREKALLKSNEMYKISKICKRFCLIISGMLDENDDIEFVKEGKAIIPCLKNKGVCSAEYYKDTLRDFLINILYSNENLRFLEKLPCIKKETESGGQKKWKNNELLDYLEMLTDEKEKLRKKFKGNVPDTMPIPLALYEICFTPGKFSFTLVPETYLNSKFSIKNIERLLSSKSPAEEMLFNFDNVHDALNPKKRAGFLSSIKKMDENGVKEVLSFMYKKTRFDIDILNGKLLRITKDKKTMGKSFIINGLQKNDLQVELFRKEILYDETVNLLKEDEMFMTEKLFVVQNDSYKLLFDLQKYSCTKIKLEKNVVSSNEDGFAIVYKAVFTGNDLLILKTDKSCCYVSKEFCINTVEELNFDKIFGKLWMTYATVL</sequence>
<evidence type="ECO:0000259" key="1">
    <source>
        <dbReference type="Pfam" id="PF05183"/>
    </source>
</evidence>
<feature type="domain" description="RDRP core" evidence="1">
    <location>
        <begin position="841"/>
        <end position="1433"/>
    </location>
</feature>
<dbReference type="InParanoid" id="L2GQ38"/>
<protein>
    <recommendedName>
        <fullName evidence="1">RDRP core domain-containing protein</fullName>
    </recommendedName>
</protein>
<evidence type="ECO:0000313" key="3">
    <source>
        <dbReference type="Proteomes" id="UP000011082"/>
    </source>
</evidence>
<dbReference type="STRING" id="993615.L2GQ38"/>
<dbReference type="Pfam" id="PF05183">
    <property type="entry name" value="RdRP"/>
    <property type="match status" value="1"/>
</dbReference>
<accession>L2GQ38</accession>
<dbReference type="InterPro" id="IPR057596">
    <property type="entry name" value="RDRP_core"/>
</dbReference>
<dbReference type="GeneID" id="19881060"/>
<keyword evidence="3" id="KW-1185">Reference proteome</keyword>
<dbReference type="OrthoDB" id="6513042at2759"/>
<organism evidence="2 3">
    <name type="scientific">Vittaforma corneae (strain ATCC 50505)</name>
    <name type="common">Microsporidian parasite</name>
    <name type="synonym">Nosema corneum</name>
    <dbReference type="NCBI Taxonomy" id="993615"/>
    <lineage>
        <taxon>Eukaryota</taxon>
        <taxon>Fungi</taxon>
        <taxon>Fungi incertae sedis</taxon>
        <taxon>Microsporidia</taxon>
        <taxon>Nosematidae</taxon>
        <taxon>Vittaforma</taxon>
    </lineage>
</organism>
<dbReference type="PANTHER" id="PTHR23079:SF55">
    <property type="entry name" value="RNA-DIRECTED RNA POLYMERASE"/>
    <property type="match status" value="1"/>
</dbReference>